<evidence type="ECO:0000313" key="1">
    <source>
        <dbReference type="EMBL" id="SDT42339.1"/>
    </source>
</evidence>
<name>A0A1H2A8V2_9ACTN</name>
<reference evidence="1 2" key="1">
    <citation type="submission" date="2016-10" db="EMBL/GenBank/DDBJ databases">
        <authorList>
            <person name="de Groot N.N."/>
        </authorList>
    </citation>
    <scope>NUCLEOTIDE SEQUENCE [LARGE SCALE GENOMIC DNA]</scope>
    <source>
        <strain evidence="1 2">DSM 21741</strain>
    </source>
</reference>
<sequence>MAAIGAAVGGVVWYVERRRTRPSIGTDRWAQVTDPIAPS</sequence>
<evidence type="ECO:0000313" key="2">
    <source>
        <dbReference type="Proteomes" id="UP000199092"/>
    </source>
</evidence>
<organism evidence="1 2">
    <name type="scientific">Friedmanniella luteola</name>
    <dbReference type="NCBI Taxonomy" id="546871"/>
    <lineage>
        <taxon>Bacteria</taxon>
        <taxon>Bacillati</taxon>
        <taxon>Actinomycetota</taxon>
        <taxon>Actinomycetes</taxon>
        <taxon>Propionibacteriales</taxon>
        <taxon>Nocardioidaceae</taxon>
        <taxon>Friedmanniella</taxon>
    </lineage>
</organism>
<proteinExistence type="predicted"/>
<accession>A0A1H2A8V2</accession>
<protein>
    <submittedName>
        <fullName evidence="1">Uncharacterized protein</fullName>
    </submittedName>
</protein>
<keyword evidence="2" id="KW-1185">Reference proteome</keyword>
<dbReference type="STRING" id="546871.SAMN04488543_4301"/>
<gene>
    <name evidence="1" type="ORF">SAMN04488543_4301</name>
</gene>
<dbReference type="Proteomes" id="UP000199092">
    <property type="component" value="Chromosome I"/>
</dbReference>
<dbReference type="EMBL" id="LT629749">
    <property type="protein sequence ID" value="SDT42339.1"/>
    <property type="molecule type" value="Genomic_DNA"/>
</dbReference>
<dbReference type="AlphaFoldDB" id="A0A1H2A8V2"/>